<dbReference type="OMA" id="ICWILVC"/>
<dbReference type="GO" id="GO:0043495">
    <property type="term" value="F:protein-membrane adaptor activity"/>
    <property type="evidence" value="ECO:0007669"/>
    <property type="project" value="TreeGrafter"/>
</dbReference>
<evidence type="ECO:0000313" key="13">
    <source>
        <dbReference type="Proteomes" id="UP000494040"/>
    </source>
</evidence>
<dbReference type="GO" id="GO:0071816">
    <property type="term" value="P:tail-anchored membrane protein insertion into ER membrane"/>
    <property type="evidence" value="ECO:0007669"/>
    <property type="project" value="InterPro"/>
</dbReference>
<evidence type="ECO:0000256" key="2">
    <source>
        <dbReference type="ARBA" id="ARBA00010799"/>
    </source>
</evidence>
<dbReference type="Pfam" id="PF04420">
    <property type="entry name" value="CHD5"/>
    <property type="match status" value="1"/>
</dbReference>
<dbReference type="Proteomes" id="UP000494040">
    <property type="component" value="Unassembled WGS sequence"/>
</dbReference>
<organism evidence="12 13">
    <name type="scientific">Cimex lectularius</name>
    <name type="common">Bed bug</name>
    <name type="synonym">Acanthia lectularia</name>
    <dbReference type="NCBI Taxonomy" id="79782"/>
    <lineage>
        <taxon>Eukaryota</taxon>
        <taxon>Metazoa</taxon>
        <taxon>Ecdysozoa</taxon>
        <taxon>Arthropoda</taxon>
        <taxon>Hexapoda</taxon>
        <taxon>Insecta</taxon>
        <taxon>Pterygota</taxon>
        <taxon>Neoptera</taxon>
        <taxon>Paraneoptera</taxon>
        <taxon>Hemiptera</taxon>
        <taxon>Heteroptera</taxon>
        <taxon>Panheteroptera</taxon>
        <taxon>Cimicomorpha</taxon>
        <taxon>Cimicidae</taxon>
        <taxon>Cimex</taxon>
    </lineage>
</organism>
<protein>
    <recommendedName>
        <fullName evidence="3">Guided entry of tail-anchored proteins factor 1</fullName>
    </recommendedName>
    <alternativeName>
        <fullName evidence="8">Tail-anchored protein insertion receptor WRB</fullName>
    </alternativeName>
    <alternativeName>
        <fullName evidence="9">Tryptophan-rich basic protein</fullName>
    </alternativeName>
</protein>
<keyword evidence="7 11" id="KW-0472">Membrane</keyword>
<name>A0A8I6R9Q8_CIMLE</name>
<reference evidence="12" key="1">
    <citation type="submission" date="2022-01" db="UniProtKB">
        <authorList>
            <consortium name="EnsemblMetazoa"/>
        </authorList>
    </citation>
    <scope>IDENTIFICATION</scope>
</reference>
<keyword evidence="6 11" id="KW-1133">Transmembrane helix</keyword>
<dbReference type="GO" id="GO:0043529">
    <property type="term" value="C:GET complex"/>
    <property type="evidence" value="ECO:0007669"/>
    <property type="project" value="TreeGrafter"/>
</dbReference>
<dbReference type="Gene3D" id="1.10.287.660">
    <property type="entry name" value="Helix hairpin bin"/>
    <property type="match status" value="1"/>
</dbReference>
<proteinExistence type="inferred from homology"/>
<keyword evidence="4 11" id="KW-0812">Transmembrane</keyword>
<keyword evidence="13" id="KW-1185">Reference proteome</keyword>
<feature type="transmembrane region" description="Helical" evidence="11">
    <location>
        <begin position="90"/>
        <end position="109"/>
    </location>
</feature>
<evidence type="ECO:0000256" key="11">
    <source>
        <dbReference type="SAM" id="Phobius"/>
    </source>
</evidence>
<dbReference type="PANTHER" id="PTHR42650">
    <property type="entry name" value="TAIL-ANCHORED PROTEIN INSERTION RECEPTOR WRB"/>
    <property type="match status" value="1"/>
</dbReference>
<comment type="similarity">
    <text evidence="2">Belongs to the WRB/GET1 family.</text>
</comment>
<accession>A0A8I6R9Q8</accession>
<sequence length="168" mass="19438">MNLLVTAVLVTFTETIRPFITNKLSSLATKRGVSQLQSEKDAVKSELESINMKEEFARYARKQREYNKLLQSCQEEAQAKRERDSNIRQAINYITQAIMTMVCLMLFWMNRAQPVIELPEQWMMPFTSLLSWPTQIPGAISFPIWFLICSSTWKLLAKTLSKSTSYTV</sequence>
<evidence type="ECO:0000256" key="6">
    <source>
        <dbReference type="ARBA" id="ARBA00022989"/>
    </source>
</evidence>
<evidence type="ECO:0000256" key="9">
    <source>
        <dbReference type="ARBA" id="ARBA00033006"/>
    </source>
</evidence>
<evidence type="ECO:0000256" key="1">
    <source>
        <dbReference type="ARBA" id="ARBA00004477"/>
    </source>
</evidence>
<dbReference type="OrthoDB" id="69461at2759"/>
<dbReference type="InterPro" id="IPR029012">
    <property type="entry name" value="Helix_hairpin_bin_sf"/>
</dbReference>
<dbReference type="GeneID" id="106661192"/>
<feature type="transmembrane region" description="Helical" evidence="11">
    <location>
        <begin position="129"/>
        <end position="148"/>
    </location>
</feature>
<evidence type="ECO:0000256" key="8">
    <source>
        <dbReference type="ARBA" id="ARBA00032437"/>
    </source>
</evidence>
<evidence type="ECO:0000256" key="10">
    <source>
        <dbReference type="SAM" id="Coils"/>
    </source>
</evidence>
<evidence type="ECO:0000256" key="7">
    <source>
        <dbReference type="ARBA" id="ARBA00023136"/>
    </source>
</evidence>
<dbReference type="RefSeq" id="XP_014239924.1">
    <property type="nucleotide sequence ID" value="XM_014384438.1"/>
</dbReference>
<evidence type="ECO:0000313" key="12">
    <source>
        <dbReference type="EnsemblMetazoa" id="XP_014239924.1"/>
    </source>
</evidence>
<dbReference type="AlphaFoldDB" id="A0A8I6R9Q8"/>
<evidence type="ECO:0000256" key="5">
    <source>
        <dbReference type="ARBA" id="ARBA00022824"/>
    </source>
</evidence>
<dbReference type="KEGG" id="clec:106661192"/>
<dbReference type="InterPro" id="IPR028945">
    <property type="entry name" value="Get1"/>
</dbReference>
<dbReference type="PANTHER" id="PTHR42650:SF1">
    <property type="entry name" value="GUIDED ENTRY OF TAIL-ANCHORED PROTEINS FACTOR 1"/>
    <property type="match status" value="1"/>
</dbReference>
<keyword evidence="5" id="KW-0256">Endoplasmic reticulum</keyword>
<evidence type="ECO:0000256" key="3">
    <source>
        <dbReference type="ARBA" id="ARBA00017951"/>
    </source>
</evidence>
<dbReference type="EnsemblMetazoa" id="XM_014384438.1">
    <property type="protein sequence ID" value="XP_014239924.1"/>
    <property type="gene ID" value="LOC106661192"/>
</dbReference>
<evidence type="ECO:0000256" key="4">
    <source>
        <dbReference type="ARBA" id="ARBA00022692"/>
    </source>
</evidence>
<keyword evidence="10" id="KW-0175">Coiled coil</keyword>
<dbReference type="GO" id="GO:0005789">
    <property type="term" value="C:endoplasmic reticulum membrane"/>
    <property type="evidence" value="ECO:0007669"/>
    <property type="project" value="UniProtKB-SubCell"/>
</dbReference>
<comment type="subcellular location">
    <subcellularLocation>
        <location evidence="1">Endoplasmic reticulum membrane</location>
        <topology evidence="1">Multi-pass membrane protein</topology>
    </subcellularLocation>
</comment>
<feature type="coiled-coil region" evidence="10">
    <location>
        <begin position="33"/>
        <end position="83"/>
    </location>
</feature>